<feature type="transmembrane region" description="Helical" evidence="1">
    <location>
        <begin position="172"/>
        <end position="188"/>
    </location>
</feature>
<evidence type="ECO:0000313" key="2">
    <source>
        <dbReference type="EMBL" id="GIM86649.1"/>
    </source>
</evidence>
<keyword evidence="1" id="KW-0472">Membrane</keyword>
<feature type="transmembrane region" description="Helical" evidence="1">
    <location>
        <begin position="138"/>
        <end position="160"/>
    </location>
</feature>
<dbReference type="Proteomes" id="UP000315983">
    <property type="component" value="Unassembled WGS sequence"/>
</dbReference>
<proteinExistence type="predicted"/>
<protein>
    <recommendedName>
        <fullName evidence="6">DUF4386 family protein</fullName>
    </recommendedName>
</protein>
<feature type="transmembrane region" description="Helical" evidence="1">
    <location>
        <begin position="61"/>
        <end position="80"/>
    </location>
</feature>
<dbReference type="EMBL" id="BOQM01000026">
    <property type="protein sequence ID" value="GIM86649.1"/>
    <property type="molecule type" value="Genomic_DNA"/>
</dbReference>
<gene>
    <name evidence="3" type="ORF">FB564_3271</name>
    <name evidence="2" type="ORF">Sar04_33850</name>
</gene>
<organism evidence="3 4">
    <name type="scientific">Salinispora arenicola</name>
    <dbReference type="NCBI Taxonomy" id="168697"/>
    <lineage>
        <taxon>Bacteria</taxon>
        <taxon>Bacillati</taxon>
        <taxon>Actinomycetota</taxon>
        <taxon>Actinomycetes</taxon>
        <taxon>Micromonosporales</taxon>
        <taxon>Micromonosporaceae</taxon>
        <taxon>Salinispora</taxon>
    </lineage>
</organism>
<dbReference type="RefSeq" id="WP_016812804.1">
    <property type="nucleotide sequence ID" value="NZ_BOQM01000026.1"/>
</dbReference>
<sequence>MAKNSDQGTFRALRNPRGVAVAGILFAVVFAISIILLRSSLPKEPFADVEWVRREAGRMRVALFLIPFAGIFFLWFMGVVREYMGNLGDWFFSTLLIGSGVLFLAMIFVSIVVAGAILDGVPEGESMSLSTETVGFGRSIMLEASGVYAVRMAAVFMFALGTVGMKTRLMPKWLWILTYVLAVVLLVVTSQNLWFTLIFPAWVLLVSIRMLVTGQVAPSSTATS</sequence>
<comment type="caution">
    <text evidence="3">The sequence shown here is derived from an EMBL/GenBank/DDBJ whole genome shotgun (WGS) entry which is preliminary data.</text>
</comment>
<dbReference type="GeneID" id="93772483"/>
<feature type="transmembrane region" description="Helical" evidence="1">
    <location>
        <begin position="92"/>
        <end position="118"/>
    </location>
</feature>
<keyword evidence="1" id="KW-0812">Transmembrane</keyword>
<keyword evidence="1" id="KW-1133">Transmembrane helix</keyword>
<evidence type="ECO:0008006" key="6">
    <source>
        <dbReference type="Google" id="ProtNLM"/>
    </source>
</evidence>
<dbReference type="Proteomes" id="UP000677457">
    <property type="component" value="Unassembled WGS sequence"/>
</dbReference>
<reference evidence="3 4" key="1">
    <citation type="submission" date="2019-06" db="EMBL/GenBank/DDBJ databases">
        <title>Sequencing the genomes of 1000 actinobacteria strains.</title>
        <authorList>
            <person name="Klenk H.-P."/>
        </authorList>
    </citation>
    <scope>NUCLEOTIDE SEQUENCE [LARGE SCALE GENOMIC DNA]</scope>
    <source>
        <strain evidence="3 4">DSM 44819</strain>
    </source>
</reference>
<reference evidence="2 5" key="2">
    <citation type="submission" date="2021-03" db="EMBL/GenBank/DDBJ databases">
        <title>Whole genome shotgun sequence of Salinispora arenicola NBRC 105043.</title>
        <authorList>
            <person name="Komaki H."/>
            <person name="Tamura T."/>
        </authorList>
    </citation>
    <scope>NUCLEOTIDE SEQUENCE [LARGE SCALE GENOMIC DNA]</scope>
    <source>
        <strain evidence="2 5">NBRC 105043</strain>
    </source>
</reference>
<dbReference type="EMBL" id="VFOL01000001">
    <property type="protein sequence ID" value="TQL38095.1"/>
    <property type="molecule type" value="Genomic_DNA"/>
</dbReference>
<feature type="transmembrane region" description="Helical" evidence="1">
    <location>
        <begin position="20"/>
        <end position="41"/>
    </location>
</feature>
<evidence type="ECO:0000313" key="4">
    <source>
        <dbReference type="Proteomes" id="UP000315983"/>
    </source>
</evidence>
<dbReference type="AlphaFoldDB" id="A0A542XQG5"/>
<evidence type="ECO:0000313" key="5">
    <source>
        <dbReference type="Proteomes" id="UP000677457"/>
    </source>
</evidence>
<name>A0A542XQG5_SALAC</name>
<evidence type="ECO:0000313" key="3">
    <source>
        <dbReference type="EMBL" id="TQL38095.1"/>
    </source>
</evidence>
<keyword evidence="5" id="KW-1185">Reference proteome</keyword>
<evidence type="ECO:0000256" key="1">
    <source>
        <dbReference type="SAM" id="Phobius"/>
    </source>
</evidence>
<accession>A0A542XQG5</accession>